<dbReference type="RefSeq" id="WP_380695058.1">
    <property type="nucleotide sequence ID" value="NZ_JBHRYR010000003.1"/>
</dbReference>
<protein>
    <submittedName>
        <fullName evidence="1">DUF4442 domain-containing protein</fullName>
    </submittedName>
</protein>
<evidence type="ECO:0000313" key="1">
    <source>
        <dbReference type="EMBL" id="MFC3852649.1"/>
    </source>
</evidence>
<evidence type="ECO:0000313" key="2">
    <source>
        <dbReference type="Proteomes" id="UP001595617"/>
    </source>
</evidence>
<comment type="caution">
    <text evidence="1">The sequence shown here is derived from an EMBL/GenBank/DDBJ whole genome shotgun (WGS) entry which is preliminary data.</text>
</comment>
<dbReference type="InterPro" id="IPR029069">
    <property type="entry name" value="HotDog_dom_sf"/>
</dbReference>
<accession>A0ABV7ZXF0</accession>
<proteinExistence type="predicted"/>
<dbReference type="Pfam" id="PF14539">
    <property type="entry name" value="DUF4442"/>
    <property type="match status" value="1"/>
</dbReference>
<dbReference type="Gene3D" id="3.10.129.10">
    <property type="entry name" value="Hotdog Thioesterase"/>
    <property type="match status" value="1"/>
</dbReference>
<dbReference type="SUPFAM" id="SSF54637">
    <property type="entry name" value="Thioesterase/thiol ester dehydrase-isomerase"/>
    <property type="match status" value="1"/>
</dbReference>
<dbReference type="EMBL" id="JBHRYR010000003">
    <property type="protein sequence ID" value="MFC3852649.1"/>
    <property type="molecule type" value="Genomic_DNA"/>
</dbReference>
<dbReference type="Proteomes" id="UP001595617">
    <property type="component" value="Unassembled WGS sequence"/>
</dbReference>
<gene>
    <name evidence="1" type="ORF">ACFOOG_07375</name>
</gene>
<keyword evidence="2" id="KW-1185">Reference proteome</keyword>
<organism evidence="1 2">
    <name type="scientific">Saccharospirillum mangrovi</name>
    <dbReference type="NCBI Taxonomy" id="2161747"/>
    <lineage>
        <taxon>Bacteria</taxon>
        <taxon>Pseudomonadati</taxon>
        <taxon>Pseudomonadota</taxon>
        <taxon>Gammaproteobacteria</taxon>
        <taxon>Oceanospirillales</taxon>
        <taxon>Saccharospirillaceae</taxon>
        <taxon>Saccharospirillum</taxon>
    </lineage>
</organism>
<name>A0ABV7ZXF0_9GAMM</name>
<dbReference type="InterPro" id="IPR027961">
    <property type="entry name" value="DUF4442"/>
</dbReference>
<reference evidence="2" key="1">
    <citation type="journal article" date="2019" name="Int. J. Syst. Evol. Microbiol.">
        <title>The Global Catalogue of Microorganisms (GCM) 10K type strain sequencing project: providing services to taxonomists for standard genome sequencing and annotation.</title>
        <authorList>
            <consortium name="The Broad Institute Genomics Platform"/>
            <consortium name="The Broad Institute Genome Sequencing Center for Infectious Disease"/>
            <person name="Wu L."/>
            <person name="Ma J."/>
        </authorList>
    </citation>
    <scope>NUCLEOTIDE SEQUENCE [LARGE SCALE GENOMIC DNA]</scope>
    <source>
        <strain evidence="2">IBRC 10765</strain>
    </source>
</reference>
<sequence>MVAFAFRHAWLFKWLLNAWPPFFFSGIRIRDISADYRYARVDLLWRPWTRNINNSQFGGSLFAMTDPIFALLLYGSLGIERYVIWDKSADIDFIAPGIGRLTAEFHMDDADVQRIKQATEQGAPYFPEFEIHIKDLSGQLVSTLKRRLYVRLRPQYRP</sequence>